<name>A0A537J2P7_9BACT</name>
<dbReference type="GO" id="GO:0008704">
    <property type="term" value="F:5-carboxymethyl-2-hydroxymuconate delta-isomerase activity"/>
    <property type="evidence" value="ECO:0007669"/>
    <property type="project" value="InterPro"/>
</dbReference>
<evidence type="ECO:0000259" key="2">
    <source>
        <dbReference type="Pfam" id="PF01557"/>
    </source>
</evidence>
<dbReference type="EMBL" id="VBAN01000475">
    <property type="protein sequence ID" value="TMI77824.1"/>
    <property type="molecule type" value="Genomic_DNA"/>
</dbReference>
<dbReference type="NCBIfam" id="TIGR02303">
    <property type="entry name" value="HpaG-C-term"/>
    <property type="match status" value="1"/>
</dbReference>
<keyword evidence="3" id="KW-0413">Isomerase</keyword>
<organism evidence="3 4">
    <name type="scientific">Candidatus Segetimicrobium genomatis</name>
    <dbReference type="NCBI Taxonomy" id="2569760"/>
    <lineage>
        <taxon>Bacteria</taxon>
        <taxon>Bacillati</taxon>
        <taxon>Candidatus Sysuimicrobiota</taxon>
        <taxon>Candidatus Sysuimicrobiia</taxon>
        <taxon>Candidatus Sysuimicrobiales</taxon>
        <taxon>Candidatus Segetimicrobiaceae</taxon>
        <taxon>Candidatus Segetimicrobium</taxon>
    </lineage>
</organism>
<dbReference type="Proteomes" id="UP000318093">
    <property type="component" value="Unassembled WGS sequence"/>
</dbReference>
<accession>A0A537J2P7</accession>
<keyword evidence="1" id="KW-0479">Metal-binding</keyword>
<dbReference type="GO" id="GO:1901023">
    <property type="term" value="P:4-hydroxyphenylacetate catabolic process"/>
    <property type="evidence" value="ECO:0007669"/>
    <property type="project" value="InterPro"/>
</dbReference>
<dbReference type="InterPro" id="IPR011234">
    <property type="entry name" value="Fumarylacetoacetase-like_C"/>
</dbReference>
<protein>
    <submittedName>
        <fullName evidence="3">2-hydroxyhepta-2,4-diene-1,7-dioate isomerase</fullName>
    </submittedName>
</protein>
<dbReference type="SUPFAM" id="SSF56529">
    <property type="entry name" value="FAH"/>
    <property type="match status" value="1"/>
</dbReference>
<dbReference type="AlphaFoldDB" id="A0A537J2P7"/>
<proteinExistence type="predicted"/>
<dbReference type="PANTHER" id="PTHR11820">
    <property type="entry name" value="ACYLPYRUVASE"/>
    <property type="match status" value="1"/>
</dbReference>
<dbReference type="FunFam" id="3.90.850.10:FF:000002">
    <property type="entry name" value="2-hydroxyhepta-2,4-diene-1,7-dioate isomerase"/>
    <property type="match status" value="1"/>
</dbReference>
<feature type="domain" description="Fumarylacetoacetase-like C-terminal" evidence="2">
    <location>
        <begin position="45"/>
        <end position="243"/>
    </location>
</feature>
<dbReference type="Gene3D" id="2.30.30.370">
    <property type="entry name" value="FAH"/>
    <property type="match status" value="1"/>
</dbReference>
<dbReference type="InterPro" id="IPR012684">
    <property type="entry name" value="HPA_isomer/decarb_C"/>
</dbReference>
<sequence length="254" mass="27703">MRQVRFAAEGTVHTGTLRDGVPFDRAGRAYDPQAVVWLPLVLPTKVVGLALNFADHAEELGIRTPEEPALFLKPLSSLVGHRAPVVYPSGVEYMHYEVELAVVIGRTCRGVRAADANAVIRGYTIFNDVTVRDFVKNFYRPPVRAKGYDSFGPVGPCVVEGEIRDPHALTLRASVNGELRQQGTTAHLIHRIPALVEFISAIMTLEPDDLILTGTPKGISHVRPGDVMRLEIEGIGVLENAVVAEEGERRGRGA</sequence>
<reference evidence="3 4" key="1">
    <citation type="journal article" date="2019" name="Nat. Microbiol.">
        <title>Mediterranean grassland soil C-N compound turnover is dependent on rainfall and depth, and is mediated by genomically divergent microorganisms.</title>
        <authorList>
            <person name="Diamond S."/>
            <person name="Andeer P.F."/>
            <person name="Li Z."/>
            <person name="Crits-Christoph A."/>
            <person name="Burstein D."/>
            <person name="Anantharaman K."/>
            <person name="Lane K.R."/>
            <person name="Thomas B.C."/>
            <person name="Pan C."/>
            <person name="Northen T.R."/>
            <person name="Banfield J.F."/>
        </authorList>
    </citation>
    <scope>NUCLEOTIDE SEQUENCE [LARGE SCALE GENOMIC DNA]</scope>
    <source>
        <strain evidence="3">NP_6</strain>
    </source>
</reference>
<dbReference type="Pfam" id="PF01557">
    <property type="entry name" value="FAA_hydrolase"/>
    <property type="match status" value="1"/>
</dbReference>
<dbReference type="GO" id="GO:0046872">
    <property type="term" value="F:metal ion binding"/>
    <property type="evidence" value="ECO:0007669"/>
    <property type="project" value="UniProtKB-KW"/>
</dbReference>
<dbReference type="GO" id="GO:0018800">
    <property type="term" value="F:5-oxopent-3-ene-1,2,5-tricarboxylate decarboxylase activity"/>
    <property type="evidence" value="ECO:0007669"/>
    <property type="project" value="InterPro"/>
</dbReference>
<dbReference type="PANTHER" id="PTHR11820:SF114">
    <property type="entry name" value="4-HYDROXYPHENYLACETATE CATABOLISM PROTEIN"/>
    <property type="match status" value="1"/>
</dbReference>
<gene>
    <name evidence="3" type="ORF">E6H03_13180</name>
</gene>
<dbReference type="InterPro" id="IPR036663">
    <property type="entry name" value="Fumarylacetoacetase_C_sf"/>
</dbReference>
<comment type="caution">
    <text evidence="3">The sequence shown here is derived from an EMBL/GenBank/DDBJ whole genome shotgun (WGS) entry which is preliminary data.</text>
</comment>
<dbReference type="Gene3D" id="3.90.850.10">
    <property type="entry name" value="Fumarylacetoacetase-like, C-terminal domain"/>
    <property type="match status" value="1"/>
</dbReference>
<evidence type="ECO:0000313" key="4">
    <source>
        <dbReference type="Proteomes" id="UP000318093"/>
    </source>
</evidence>
<evidence type="ECO:0000256" key="1">
    <source>
        <dbReference type="ARBA" id="ARBA00022723"/>
    </source>
</evidence>
<evidence type="ECO:0000313" key="3">
    <source>
        <dbReference type="EMBL" id="TMI77824.1"/>
    </source>
</evidence>